<dbReference type="EnsemblMetazoa" id="GAUT051452-RA">
    <property type="protein sequence ID" value="GAUT051452-PA"/>
    <property type="gene ID" value="GAUT051452"/>
</dbReference>
<organism evidence="1 2">
    <name type="scientific">Glossina austeni</name>
    <name type="common">Savannah tsetse fly</name>
    <dbReference type="NCBI Taxonomy" id="7395"/>
    <lineage>
        <taxon>Eukaryota</taxon>
        <taxon>Metazoa</taxon>
        <taxon>Ecdysozoa</taxon>
        <taxon>Arthropoda</taxon>
        <taxon>Hexapoda</taxon>
        <taxon>Insecta</taxon>
        <taxon>Pterygota</taxon>
        <taxon>Neoptera</taxon>
        <taxon>Endopterygota</taxon>
        <taxon>Diptera</taxon>
        <taxon>Brachycera</taxon>
        <taxon>Muscomorpha</taxon>
        <taxon>Hippoboscoidea</taxon>
        <taxon>Glossinidae</taxon>
        <taxon>Glossina</taxon>
    </lineage>
</organism>
<name>A0A1A9VY66_GLOAU</name>
<sequence>MLYPGNIDKQLRIKIRGQSKFPRVEVETDHRPSTMPAPTTATLATQVYEQSTPVAMYKNNVCQLPNELNLSFEKKAQTENTALRIPENFVLISPHVLKNEKFPGNGLN</sequence>
<evidence type="ECO:0000313" key="2">
    <source>
        <dbReference type="Proteomes" id="UP000078200"/>
    </source>
</evidence>
<reference evidence="1" key="1">
    <citation type="submission" date="2020-05" db="UniProtKB">
        <authorList>
            <consortium name="EnsemblMetazoa"/>
        </authorList>
    </citation>
    <scope>IDENTIFICATION</scope>
    <source>
        <strain evidence="1">TTRI</strain>
    </source>
</reference>
<protein>
    <submittedName>
        <fullName evidence="1">Uncharacterized protein</fullName>
    </submittedName>
</protein>
<dbReference type="Proteomes" id="UP000078200">
    <property type="component" value="Unassembled WGS sequence"/>
</dbReference>
<keyword evidence="2" id="KW-1185">Reference proteome</keyword>
<proteinExistence type="predicted"/>
<dbReference type="VEuPathDB" id="VectorBase:GAUT051452"/>
<dbReference type="AlphaFoldDB" id="A0A1A9VY66"/>
<evidence type="ECO:0000313" key="1">
    <source>
        <dbReference type="EnsemblMetazoa" id="GAUT051452-PA"/>
    </source>
</evidence>
<accession>A0A1A9VY66</accession>